<dbReference type="RefSeq" id="WP_192751402.1">
    <property type="nucleotide sequence ID" value="NZ_BAABJL010000197.1"/>
</dbReference>
<accession>A0A927MW17</accession>
<sequence>MKVSERIARRLVGLAQAAGNAPTRGGTRPRITATIPFQYLRDLYGHGVIHTTLQATATLNPDGGCEACVTGCGDAENGGADGSGPKVGAFGKVPDGIPVSARWLRMLVCDAEILPAVLGSDGAILDLGTGTRLFTSNQRHAIGERDGHHCNFPDCQAPEKWCHAHHIVHWVEGGPTNVGNGVLLCPTHHHLIHHDNWTVRMSDHGHPEYIPPPWTDPTQHPLRR</sequence>
<dbReference type="InterPro" id="IPR003615">
    <property type="entry name" value="HNH_nuc"/>
</dbReference>
<dbReference type="SMART" id="SM00507">
    <property type="entry name" value="HNHc"/>
    <property type="match status" value="1"/>
</dbReference>
<feature type="domain" description="HNH nuclease" evidence="1">
    <location>
        <begin position="137"/>
        <end position="190"/>
    </location>
</feature>
<dbReference type="Proteomes" id="UP000638648">
    <property type="component" value="Unassembled WGS sequence"/>
</dbReference>
<evidence type="ECO:0000259" key="1">
    <source>
        <dbReference type="SMART" id="SM00507"/>
    </source>
</evidence>
<organism evidence="2 3">
    <name type="scientific">Actinopolymorpha pittospori</name>
    <dbReference type="NCBI Taxonomy" id="648752"/>
    <lineage>
        <taxon>Bacteria</taxon>
        <taxon>Bacillati</taxon>
        <taxon>Actinomycetota</taxon>
        <taxon>Actinomycetes</taxon>
        <taxon>Propionibacteriales</taxon>
        <taxon>Actinopolymorphaceae</taxon>
        <taxon>Actinopolymorpha</taxon>
    </lineage>
</organism>
<dbReference type="Gene3D" id="1.10.30.50">
    <property type="match status" value="1"/>
</dbReference>
<protein>
    <recommendedName>
        <fullName evidence="1">HNH nuclease domain-containing protein</fullName>
    </recommendedName>
</protein>
<name>A0A927MW17_9ACTN</name>
<dbReference type="CDD" id="cd00085">
    <property type="entry name" value="HNHc"/>
    <property type="match status" value="1"/>
</dbReference>
<proteinExistence type="predicted"/>
<dbReference type="AlphaFoldDB" id="A0A927MW17"/>
<evidence type="ECO:0000313" key="2">
    <source>
        <dbReference type="EMBL" id="MBE1607451.1"/>
    </source>
</evidence>
<gene>
    <name evidence="2" type="ORF">HEB94_004299</name>
</gene>
<dbReference type="EMBL" id="JADBEM010000001">
    <property type="protein sequence ID" value="MBE1607451.1"/>
    <property type="molecule type" value="Genomic_DNA"/>
</dbReference>
<reference evidence="2" key="1">
    <citation type="submission" date="2020-10" db="EMBL/GenBank/DDBJ databases">
        <title>Sequencing the genomes of 1000 actinobacteria strains.</title>
        <authorList>
            <person name="Klenk H.-P."/>
        </authorList>
    </citation>
    <scope>NUCLEOTIDE SEQUENCE</scope>
    <source>
        <strain evidence="2">DSM 45354</strain>
    </source>
</reference>
<keyword evidence="3" id="KW-1185">Reference proteome</keyword>
<comment type="caution">
    <text evidence="2">The sequence shown here is derived from an EMBL/GenBank/DDBJ whole genome shotgun (WGS) entry which is preliminary data.</text>
</comment>
<evidence type="ECO:0000313" key="3">
    <source>
        <dbReference type="Proteomes" id="UP000638648"/>
    </source>
</evidence>